<reference evidence="5 8" key="2">
    <citation type="submission" date="2022-05" db="EMBL/GenBank/DDBJ databases">
        <title>Genome Sequencing of Bee-Associated Microbes.</title>
        <authorList>
            <person name="Dunlap C."/>
        </authorList>
    </citation>
    <scope>NUCLEOTIDE SEQUENCE [LARGE SCALE GENOMIC DNA]</scope>
    <source>
        <strain evidence="5 8">NRRL B-23120</strain>
    </source>
</reference>
<gene>
    <name evidence="5" type="ORF">M5X16_25655</name>
    <name evidence="6" type="ORF">PC41400_08005</name>
</gene>
<name>A0A410WTD9_9BACL</name>
<organism evidence="6 7">
    <name type="scientific">Paenibacillus chitinolyticus</name>
    <dbReference type="NCBI Taxonomy" id="79263"/>
    <lineage>
        <taxon>Bacteria</taxon>
        <taxon>Bacillati</taxon>
        <taxon>Bacillota</taxon>
        <taxon>Bacilli</taxon>
        <taxon>Bacillales</taxon>
        <taxon>Paenibacillaceae</taxon>
        <taxon>Paenibacillus</taxon>
    </lineage>
</organism>
<dbReference type="Pfam" id="PF00216">
    <property type="entry name" value="Bac_DNA_binding"/>
    <property type="match status" value="1"/>
</dbReference>
<dbReference type="RefSeq" id="WP_042229115.1">
    <property type="nucleotide sequence ID" value="NZ_CP026520.1"/>
</dbReference>
<reference evidence="6 7" key="1">
    <citation type="submission" date="2018-01" db="EMBL/GenBank/DDBJ databases">
        <title>The whole genome sequencing and assembly of Paenibacillus chitinolyticus KCCM 41400 strain.</title>
        <authorList>
            <person name="Kim J.-Y."/>
            <person name="Park M.-K."/>
            <person name="Lee Y.-J."/>
            <person name="Yi H."/>
            <person name="Bahn Y.-S."/>
            <person name="Kim J.F."/>
            <person name="Lee D.-W."/>
        </authorList>
    </citation>
    <scope>NUCLEOTIDE SEQUENCE [LARGE SCALE GENOMIC DNA]</scope>
    <source>
        <strain evidence="6 7">KCCM 41400</strain>
    </source>
</reference>
<evidence type="ECO:0000313" key="7">
    <source>
        <dbReference type="Proteomes" id="UP000288943"/>
    </source>
</evidence>
<dbReference type="KEGG" id="pchi:PC41400_08005"/>
<dbReference type="PRINTS" id="PR01727">
    <property type="entry name" value="DNABINDINGHU"/>
</dbReference>
<evidence type="ECO:0000256" key="2">
    <source>
        <dbReference type="ARBA" id="ARBA00023067"/>
    </source>
</evidence>
<keyword evidence="3 6" id="KW-0238">DNA-binding</keyword>
<dbReference type="GeneID" id="95374755"/>
<dbReference type="EMBL" id="JAMDMJ010000039">
    <property type="protein sequence ID" value="MCY9599149.1"/>
    <property type="molecule type" value="Genomic_DNA"/>
</dbReference>
<dbReference type="CDD" id="cd13831">
    <property type="entry name" value="HU"/>
    <property type="match status" value="1"/>
</dbReference>
<keyword evidence="2" id="KW-0226">DNA condensation</keyword>
<dbReference type="Gene3D" id="4.10.520.10">
    <property type="entry name" value="IHF-like DNA-binding proteins"/>
    <property type="match status" value="1"/>
</dbReference>
<dbReference type="SUPFAM" id="SSF47729">
    <property type="entry name" value="IHF-like DNA-binding proteins"/>
    <property type="match status" value="1"/>
</dbReference>
<proteinExistence type="inferred from homology"/>
<evidence type="ECO:0000256" key="1">
    <source>
        <dbReference type="ARBA" id="ARBA00010529"/>
    </source>
</evidence>
<evidence type="ECO:0000313" key="5">
    <source>
        <dbReference type="EMBL" id="MCY9599149.1"/>
    </source>
</evidence>
<dbReference type="EMBL" id="CP026520">
    <property type="protein sequence ID" value="QAV17610.1"/>
    <property type="molecule type" value="Genomic_DNA"/>
</dbReference>
<keyword evidence="8" id="KW-1185">Reference proteome</keyword>
<dbReference type="PANTHER" id="PTHR33175">
    <property type="entry name" value="DNA-BINDING PROTEIN HU"/>
    <property type="match status" value="1"/>
</dbReference>
<dbReference type="SMART" id="SM00411">
    <property type="entry name" value="BHL"/>
    <property type="match status" value="1"/>
</dbReference>
<evidence type="ECO:0000313" key="6">
    <source>
        <dbReference type="EMBL" id="QAV17610.1"/>
    </source>
</evidence>
<dbReference type="PROSITE" id="PS00045">
    <property type="entry name" value="HISTONE_LIKE"/>
    <property type="match status" value="1"/>
</dbReference>
<dbReference type="InterPro" id="IPR000119">
    <property type="entry name" value="Hist_DNA-bd"/>
</dbReference>
<dbReference type="InterPro" id="IPR010992">
    <property type="entry name" value="IHF-like_DNA-bd_dom_sf"/>
</dbReference>
<dbReference type="OrthoDB" id="9799835at2"/>
<dbReference type="GO" id="GO:0003677">
    <property type="term" value="F:DNA binding"/>
    <property type="evidence" value="ECO:0007669"/>
    <property type="project" value="UniProtKB-KW"/>
</dbReference>
<evidence type="ECO:0000313" key="8">
    <source>
        <dbReference type="Proteomes" id="UP001527202"/>
    </source>
</evidence>
<evidence type="ECO:0000256" key="3">
    <source>
        <dbReference type="ARBA" id="ARBA00023125"/>
    </source>
</evidence>
<dbReference type="AlphaFoldDB" id="A0A410WTD9"/>
<dbReference type="GO" id="GO:0030527">
    <property type="term" value="F:structural constituent of chromatin"/>
    <property type="evidence" value="ECO:0007669"/>
    <property type="project" value="InterPro"/>
</dbReference>
<dbReference type="Proteomes" id="UP001527202">
    <property type="component" value="Unassembled WGS sequence"/>
</dbReference>
<dbReference type="InterPro" id="IPR020816">
    <property type="entry name" value="Histone-like_DNA-bd_CS"/>
</dbReference>
<dbReference type="PANTHER" id="PTHR33175:SF3">
    <property type="entry name" value="DNA-BINDING PROTEIN HU-BETA"/>
    <property type="match status" value="1"/>
</dbReference>
<evidence type="ECO:0000256" key="4">
    <source>
        <dbReference type="RuleBase" id="RU003939"/>
    </source>
</evidence>
<dbReference type="GO" id="GO:0030261">
    <property type="term" value="P:chromosome condensation"/>
    <property type="evidence" value="ECO:0007669"/>
    <property type="project" value="UniProtKB-KW"/>
</dbReference>
<sequence>MNKEQLVKRVAKELDMSNKHVESVVDTVLETITVTVGDGEEVALHGFGKFEIRSRAARKGFNPSTREEMQIDESKCPGFTAGKNFKEAVKSK</sequence>
<dbReference type="Proteomes" id="UP000288943">
    <property type="component" value="Chromosome"/>
</dbReference>
<protein>
    <submittedName>
        <fullName evidence="6">HU family DNA-binding protein</fullName>
    </submittedName>
</protein>
<accession>A0A410WTD9</accession>
<comment type="similarity">
    <text evidence="1 4">Belongs to the bacterial histone-like protein family.</text>
</comment>